<proteinExistence type="predicted"/>
<name>A0ABS8XDQ0_9GAMM</name>
<gene>
    <name evidence="1" type="ORF">LXO92_16270</name>
</gene>
<comment type="caution">
    <text evidence="1">The sequence shown here is derived from an EMBL/GenBank/DDBJ whole genome shotgun (WGS) entry which is preliminary data.</text>
</comment>
<organism evidence="1 2">
    <name type="scientific">Legionella resiliens</name>
    <dbReference type="NCBI Taxonomy" id="2905958"/>
    <lineage>
        <taxon>Bacteria</taxon>
        <taxon>Pseudomonadati</taxon>
        <taxon>Pseudomonadota</taxon>
        <taxon>Gammaproteobacteria</taxon>
        <taxon>Legionellales</taxon>
        <taxon>Legionellaceae</taxon>
        <taxon>Legionella</taxon>
    </lineage>
</organism>
<dbReference type="EMBL" id="JAJTND010000007">
    <property type="protein sequence ID" value="MCE3533924.1"/>
    <property type="molecule type" value="Genomic_DNA"/>
</dbReference>
<dbReference type="Proteomes" id="UP001320170">
    <property type="component" value="Unassembled WGS sequence"/>
</dbReference>
<sequence length="331" mass="37962">MSNVSPIFRSRTGYIYPVQDLIDHIRLKGYLCDFQYSKEFIAYPAKPFTVEEINQILSIEEVFSAYRVAMDKKLAMLLQESAKIEGDTLELMENLLKAFEEGAKAHGGLPWFLNSDDFINRITAPIEALYSHLKKHPLEEGALTSISSGMSHQFNFVNYLQRIIEKGDCSSGFPNELSEMFSLVLSLKLYMHHEEQRMSLNTNEQEPIQETAFFDVKPMTNYHGIQIKGLTTQNPETEETLKKLIEYLDTLHINRYDIPTISVNGDQITIQTKQDREFKTHLRETILSGDLGLDTQNISGHYKFIISDLNDLGNKLSNISLKEREGILKQL</sequence>
<reference evidence="1 2" key="1">
    <citation type="journal article" date="2024" name="Pathogens">
        <title>Characterization of a Novel Species of Legionella Isolated from a Healthcare Facility: Legionella resiliens sp. nov.</title>
        <authorList>
            <person name="Cristino S."/>
            <person name="Pascale M.R."/>
            <person name="Marino F."/>
            <person name="Derelitto C."/>
            <person name="Salaris S."/>
            <person name="Orsini M."/>
            <person name="Squarzoni S."/>
            <person name="Grottola A."/>
            <person name="Girolamini L."/>
        </authorList>
    </citation>
    <scope>NUCLEOTIDE SEQUENCE [LARGE SCALE GENOMIC DNA]</scope>
    <source>
        <strain evidence="1 2">8cVS16</strain>
    </source>
</reference>
<evidence type="ECO:0000313" key="2">
    <source>
        <dbReference type="Proteomes" id="UP001320170"/>
    </source>
</evidence>
<evidence type="ECO:0000313" key="1">
    <source>
        <dbReference type="EMBL" id="MCE3533924.1"/>
    </source>
</evidence>
<accession>A0ABS8XDQ0</accession>
<dbReference type="RefSeq" id="WP_182350584.1">
    <property type="nucleotide sequence ID" value="NZ_JAJSPM010000010.1"/>
</dbReference>
<keyword evidence="2" id="KW-1185">Reference proteome</keyword>
<protein>
    <submittedName>
        <fullName evidence="1">Uncharacterized protein</fullName>
    </submittedName>
</protein>